<keyword evidence="4" id="KW-1185">Reference proteome</keyword>
<keyword evidence="2" id="KW-1133">Transmembrane helix</keyword>
<feature type="region of interest" description="Disordered" evidence="1">
    <location>
        <begin position="130"/>
        <end position="185"/>
    </location>
</feature>
<keyword evidence="2" id="KW-0812">Transmembrane</keyword>
<evidence type="ECO:0000313" key="4">
    <source>
        <dbReference type="Proteomes" id="UP000525652"/>
    </source>
</evidence>
<name>A0A7X1B0G0_9BACT</name>
<dbReference type="RefSeq" id="WP_185692960.1">
    <property type="nucleotide sequence ID" value="NZ_JACHVA010000083.1"/>
</dbReference>
<dbReference type="Proteomes" id="UP000525652">
    <property type="component" value="Unassembled WGS sequence"/>
</dbReference>
<comment type="caution">
    <text evidence="3">The sequence shown here is derived from an EMBL/GenBank/DDBJ whole genome shotgun (WGS) entry which is preliminary data.</text>
</comment>
<feature type="transmembrane region" description="Helical" evidence="2">
    <location>
        <begin position="6"/>
        <end position="27"/>
    </location>
</feature>
<feature type="compositionally biased region" description="Low complexity" evidence="1">
    <location>
        <begin position="162"/>
        <end position="176"/>
    </location>
</feature>
<feature type="compositionally biased region" description="Low complexity" evidence="1">
    <location>
        <begin position="131"/>
        <end position="140"/>
    </location>
</feature>
<dbReference type="EMBL" id="JACHVA010000083">
    <property type="protein sequence ID" value="MBC2602263.1"/>
    <property type="molecule type" value="Genomic_DNA"/>
</dbReference>
<evidence type="ECO:0000313" key="3">
    <source>
        <dbReference type="EMBL" id="MBC2602263.1"/>
    </source>
</evidence>
<sequence length="185" mass="19696">MNGSKNFLLVIILILALLPWGFLFVLLQSEDGAKLLGLDGLAAENSGVSQEDADEMEAVISTQKEKILELEDSLAQAQNGADPIISQTDLDELQDSLEQLKLENREAENEIQRLRAEYSSALSKVVQMKTEQLAAEAVQPPALPQPAPAPSPSPSPQPTPKSAPAAPAANSTPQNSGGWILPPPN</sequence>
<evidence type="ECO:0000256" key="1">
    <source>
        <dbReference type="SAM" id="MobiDB-lite"/>
    </source>
</evidence>
<gene>
    <name evidence="3" type="ORF">H5P30_10785</name>
</gene>
<organism evidence="3 4">
    <name type="scientific">Puniceicoccus vermicola</name>
    <dbReference type="NCBI Taxonomy" id="388746"/>
    <lineage>
        <taxon>Bacteria</taxon>
        <taxon>Pseudomonadati</taxon>
        <taxon>Verrucomicrobiota</taxon>
        <taxon>Opitutia</taxon>
        <taxon>Puniceicoccales</taxon>
        <taxon>Puniceicoccaceae</taxon>
        <taxon>Puniceicoccus</taxon>
    </lineage>
</organism>
<reference evidence="3 4" key="1">
    <citation type="submission" date="2020-07" db="EMBL/GenBank/DDBJ databases">
        <authorList>
            <person name="Feng X."/>
        </authorList>
    </citation>
    <scope>NUCLEOTIDE SEQUENCE [LARGE SCALE GENOMIC DNA]</scope>
    <source>
        <strain evidence="3 4">JCM14086</strain>
    </source>
</reference>
<dbReference type="AlphaFoldDB" id="A0A7X1B0G0"/>
<protein>
    <submittedName>
        <fullName evidence="3">Uncharacterized protein</fullName>
    </submittedName>
</protein>
<proteinExistence type="predicted"/>
<keyword evidence="2" id="KW-0472">Membrane</keyword>
<evidence type="ECO:0000256" key="2">
    <source>
        <dbReference type="SAM" id="Phobius"/>
    </source>
</evidence>
<feature type="compositionally biased region" description="Pro residues" evidence="1">
    <location>
        <begin position="141"/>
        <end position="161"/>
    </location>
</feature>
<accession>A0A7X1B0G0</accession>